<keyword evidence="2" id="KW-1185">Reference proteome</keyword>
<proteinExistence type="predicted"/>
<gene>
    <name evidence="1" type="ORF">IDH41_08125</name>
</gene>
<dbReference type="RefSeq" id="WP_190859908.1">
    <property type="nucleotide sequence ID" value="NZ_JACXIY010000010.1"/>
</dbReference>
<dbReference type="SUPFAM" id="SSF48208">
    <property type="entry name" value="Six-hairpin glycosidases"/>
    <property type="match status" value="1"/>
</dbReference>
<dbReference type="InterPro" id="IPR008928">
    <property type="entry name" value="6-hairpin_glycosidase_sf"/>
</dbReference>
<reference evidence="1" key="1">
    <citation type="submission" date="2020-09" db="EMBL/GenBank/DDBJ databases">
        <title>A novel bacterium of genus Paenibacillus, isolated from South China Sea.</title>
        <authorList>
            <person name="Huang H."/>
            <person name="Mo K."/>
            <person name="Hu Y."/>
        </authorList>
    </citation>
    <scope>NUCLEOTIDE SEQUENCE</scope>
    <source>
        <strain evidence="1">IB182493</strain>
    </source>
</reference>
<comment type="caution">
    <text evidence="1">The sequence shown here is derived from an EMBL/GenBank/DDBJ whole genome shotgun (WGS) entry which is preliminary data.</text>
</comment>
<dbReference type="GO" id="GO:0005975">
    <property type="term" value="P:carbohydrate metabolic process"/>
    <property type="evidence" value="ECO:0007669"/>
    <property type="project" value="InterPro"/>
</dbReference>
<evidence type="ECO:0000313" key="2">
    <source>
        <dbReference type="Proteomes" id="UP000632125"/>
    </source>
</evidence>
<protein>
    <submittedName>
        <fullName evidence="1">Uncharacterized protein</fullName>
    </submittedName>
</protein>
<dbReference type="EMBL" id="JACXIY010000010">
    <property type="protein sequence ID" value="MBD2868541.1"/>
    <property type="molecule type" value="Genomic_DNA"/>
</dbReference>
<dbReference type="AlphaFoldDB" id="A0A927CMG1"/>
<dbReference type="InterPro" id="IPR012341">
    <property type="entry name" value="6hp_glycosidase-like_sf"/>
</dbReference>
<name>A0A927CMG1_9BACL</name>
<evidence type="ECO:0000313" key="1">
    <source>
        <dbReference type="EMBL" id="MBD2868541.1"/>
    </source>
</evidence>
<accession>A0A927CMG1</accession>
<dbReference type="Gene3D" id="1.50.10.10">
    <property type="match status" value="1"/>
</dbReference>
<organism evidence="1 2">
    <name type="scientific">Paenibacillus arenilitoris</name>
    <dbReference type="NCBI Taxonomy" id="2772299"/>
    <lineage>
        <taxon>Bacteria</taxon>
        <taxon>Bacillati</taxon>
        <taxon>Bacillota</taxon>
        <taxon>Bacilli</taxon>
        <taxon>Bacillales</taxon>
        <taxon>Paenibacillaceae</taxon>
        <taxon>Paenibacillus</taxon>
    </lineage>
</organism>
<dbReference type="Proteomes" id="UP000632125">
    <property type="component" value="Unassembled WGS sequence"/>
</dbReference>
<sequence>MTLHTIQSPNGSKMADCTETPEGIRLMLRERGNASPYFSGSLDRMLIASLGKPWNDEPVRLLKPRVDSDASAIRLSGIISQFAVAIELAFDQHHLLHLKADWTNSSGEPLADASVGLVFELGARSGEKLTIPHMLYNNNPSSDPERVVPKLGANEGFVCEEHRLPIPCVNAEWTDGEGAGFLSLFSVPAFTETEDGSVHYGALGVLRRNGGSTLAATSGTVVFNGQKDIYYVGKSKTAPYSGGYLNFDAGRTLSKRYALDWGRLARPGWGFREIVRKGWRLFEPAGAKPWTMDDIVRLKTNAMDDRWRGSDGAAGYVKFNDSNAFGKLNRLPFHFLYGWTGQCLKLAWCDARIGFDSRDEERISRCERAVGFYLNGSATGVPGLRSCSYELESRTWGYFTMNGEPAVSSRAYGETVSDLADIIGLFREEGRAVPEEWPNALREAADFFMDATLPSGIYPMGWRKDGSPSDEMATAAGIPCVIAAAKAYKATGERKYLAHAEAVLERYYELHARNFERPFARSTLDARCEDKEAGMYYFLAAYELFVQTGDGKYGEWAEVAADWLLTYVFVWNPEYDRDAPLRRRHFNAVGWPGVSVQNHHLDVFFPCYEFWRFGQLTGKTEYAAIGRLMAEAMGQGICGGPGEWGFTVVGEQGEGFYQTHYHERGNSNVWNPSWVIALVLSNALRLRGGNETNERGGD</sequence>